<name>A0A5P8ARM7_9SPIR</name>
<evidence type="ECO:0000313" key="1">
    <source>
        <dbReference type="EMBL" id="QFP42606.1"/>
    </source>
</evidence>
<dbReference type="EMBL" id="CP044662">
    <property type="protein sequence ID" value="QFP42606.1"/>
    <property type="molecule type" value="Genomic_DNA"/>
</dbReference>
<gene>
    <name evidence="1" type="ORF">F9Y90_05835</name>
</gene>
<protein>
    <submittedName>
        <fullName evidence="1">Uncharacterized protein</fullName>
    </submittedName>
</protein>
<organism evidence="1">
    <name type="scientific">Borrelia miyamotoi</name>
    <dbReference type="NCBI Taxonomy" id="47466"/>
    <lineage>
        <taxon>Bacteria</taxon>
        <taxon>Pseudomonadati</taxon>
        <taxon>Spirochaetota</taxon>
        <taxon>Spirochaetia</taxon>
        <taxon>Spirochaetales</taxon>
        <taxon>Borreliaceae</taxon>
        <taxon>Borrelia</taxon>
    </lineage>
</organism>
<dbReference type="RefSeq" id="WP_152305629.1">
    <property type="nucleotide sequence ID" value="NZ_CP044662.1"/>
</dbReference>
<accession>A0A5P8ARM7</accession>
<geneLocation type="plasmid" evidence="1">
    <name>unnamed</name>
</geneLocation>
<sequence>MVNHAESISCGITKINKKSIFVDKYFEMHSFIEEMLSLLDEVKCYSNAIDGDNEFITSPFI</sequence>
<reference evidence="1" key="1">
    <citation type="submission" date="2019-10" db="EMBL/GenBank/DDBJ databases">
        <title>Whole genome sequencing of Borrelia miyamotoi strains isolated in Europe.</title>
        <authorList>
            <person name="Sprong H."/>
            <person name="Azagi T."/>
            <person name="Kuleshov K.V."/>
            <person name="Platonov A.E."/>
            <person name="Hoornstra D."/>
            <person name="Hovius J.W."/>
        </authorList>
    </citation>
    <scope>NUCLEOTIDE SEQUENCE</scope>
    <source>
        <strain evidence="1">NL-IR-2</strain>
        <plasmid evidence="1">unnamed</plasmid>
    </source>
</reference>
<proteinExistence type="predicted"/>
<dbReference type="AlphaFoldDB" id="A0A5P8ARM7"/>
<keyword evidence="1" id="KW-0614">Plasmid</keyword>